<accession>A0A6A6PG32</accession>
<evidence type="ECO:0000313" key="3">
    <source>
        <dbReference type="Proteomes" id="UP000799767"/>
    </source>
</evidence>
<feature type="compositionally biased region" description="Basic residues" evidence="1">
    <location>
        <begin position="118"/>
        <end position="127"/>
    </location>
</feature>
<protein>
    <submittedName>
        <fullName evidence="2">Uncharacterized protein</fullName>
    </submittedName>
</protein>
<dbReference type="GeneID" id="54475908"/>
<name>A0A6A6PG32_9PEZI</name>
<feature type="region of interest" description="Disordered" evidence="1">
    <location>
        <begin position="1"/>
        <end position="68"/>
    </location>
</feature>
<evidence type="ECO:0000256" key="1">
    <source>
        <dbReference type="SAM" id="MobiDB-lite"/>
    </source>
</evidence>
<feature type="compositionally biased region" description="Low complexity" evidence="1">
    <location>
        <begin position="17"/>
        <end position="32"/>
    </location>
</feature>
<feature type="compositionally biased region" description="Basic and acidic residues" evidence="1">
    <location>
        <begin position="35"/>
        <end position="45"/>
    </location>
</feature>
<organism evidence="2 3">
    <name type="scientific">Neohortaea acidophila</name>
    <dbReference type="NCBI Taxonomy" id="245834"/>
    <lineage>
        <taxon>Eukaryota</taxon>
        <taxon>Fungi</taxon>
        <taxon>Dikarya</taxon>
        <taxon>Ascomycota</taxon>
        <taxon>Pezizomycotina</taxon>
        <taxon>Dothideomycetes</taxon>
        <taxon>Dothideomycetidae</taxon>
        <taxon>Mycosphaerellales</taxon>
        <taxon>Teratosphaeriaceae</taxon>
        <taxon>Neohortaea</taxon>
    </lineage>
</organism>
<dbReference type="EMBL" id="MU001643">
    <property type="protein sequence ID" value="KAF2478736.1"/>
    <property type="molecule type" value="Genomic_DNA"/>
</dbReference>
<proteinExistence type="predicted"/>
<sequence>MEPRKPSTETDRRHLLASSASSIAPSDSVSVITARHGDNDGDATPRARSPARSIATTTKTSTSQPYRGFPSEEAYLAALRAWADGQKFTSFDTSLIGFYGERTAEEIASQPRPEFGLRKKWRARRERKNSEAQAQGVGVGQTTVEQRRGTVG</sequence>
<dbReference type="RefSeq" id="XP_033585306.1">
    <property type="nucleotide sequence ID" value="XM_033734906.1"/>
</dbReference>
<keyword evidence="3" id="KW-1185">Reference proteome</keyword>
<feature type="compositionally biased region" description="Polar residues" evidence="1">
    <location>
        <begin position="54"/>
        <end position="65"/>
    </location>
</feature>
<evidence type="ECO:0000313" key="2">
    <source>
        <dbReference type="EMBL" id="KAF2478736.1"/>
    </source>
</evidence>
<reference evidence="2" key="1">
    <citation type="journal article" date="2020" name="Stud. Mycol.">
        <title>101 Dothideomycetes genomes: a test case for predicting lifestyles and emergence of pathogens.</title>
        <authorList>
            <person name="Haridas S."/>
            <person name="Albert R."/>
            <person name="Binder M."/>
            <person name="Bloem J."/>
            <person name="Labutti K."/>
            <person name="Salamov A."/>
            <person name="Andreopoulos B."/>
            <person name="Baker S."/>
            <person name="Barry K."/>
            <person name="Bills G."/>
            <person name="Bluhm B."/>
            <person name="Cannon C."/>
            <person name="Castanera R."/>
            <person name="Culley D."/>
            <person name="Daum C."/>
            <person name="Ezra D."/>
            <person name="Gonzalez J."/>
            <person name="Henrissat B."/>
            <person name="Kuo A."/>
            <person name="Liang C."/>
            <person name="Lipzen A."/>
            <person name="Lutzoni F."/>
            <person name="Magnuson J."/>
            <person name="Mondo S."/>
            <person name="Nolan M."/>
            <person name="Ohm R."/>
            <person name="Pangilinan J."/>
            <person name="Park H.-J."/>
            <person name="Ramirez L."/>
            <person name="Alfaro M."/>
            <person name="Sun H."/>
            <person name="Tritt A."/>
            <person name="Yoshinaga Y."/>
            <person name="Zwiers L.-H."/>
            <person name="Turgeon B."/>
            <person name="Goodwin S."/>
            <person name="Spatafora J."/>
            <person name="Crous P."/>
            <person name="Grigoriev I."/>
        </authorList>
    </citation>
    <scope>NUCLEOTIDE SEQUENCE</scope>
    <source>
        <strain evidence="2">CBS 113389</strain>
    </source>
</reference>
<feature type="region of interest" description="Disordered" evidence="1">
    <location>
        <begin position="118"/>
        <end position="152"/>
    </location>
</feature>
<gene>
    <name evidence="2" type="ORF">BDY17DRAFT_305756</name>
</gene>
<dbReference type="OrthoDB" id="5381976at2759"/>
<dbReference type="Proteomes" id="UP000799767">
    <property type="component" value="Unassembled WGS sequence"/>
</dbReference>
<feature type="compositionally biased region" description="Basic and acidic residues" evidence="1">
    <location>
        <begin position="1"/>
        <end position="14"/>
    </location>
</feature>
<dbReference type="AlphaFoldDB" id="A0A6A6PG32"/>